<dbReference type="InterPro" id="IPR011527">
    <property type="entry name" value="ABC1_TM_dom"/>
</dbReference>
<evidence type="ECO:0000313" key="9">
    <source>
        <dbReference type="Proteomes" id="UP000009399"/>
    </source>
</evidence>
<dbReference type="GO" id="GO:0005886">
    <property type="term" value="C:plasma membrane"/>
    <property type="evidence" value="ECO:0007669"/>
    <property type="project" value="UniProtKB-SubCell"/>
</dbReference>
<keyword evidence="3 6" id="KW-0812">Transmembrane</keyword>
<evidence type="ECO:0000256" key="1">
    <source>
        <dbReference type="ARBA" id="ARBA00004651"/>
    </source>
</evidence>
<dbReference type="InterPro" id="IPR036640">
    <property type="entry name" value="ABC1_TM_sf"/>
</dbReference>
<dbReference type="EMBL" id="CP003914">
    <property type="protein sequence ID" value="AFX74340.1"/>
    <property type="molecule type" value="Genomic_DNA"/>
</dbReference>
<dbReference type="SUPFAM" id="SSF90123">
    <property type="entry name" value="ABC transporter transmembrane region"/>
    <property type="match status" value="1"/>
</dbReference>
<dbReference type="GO" id="GO:0005524">
    <property type="term" value="F:ATP binding"/>
    <property type="evidence" value="ECO:0007669"/>
    <property type="project" value="InterPro"/>
</dbReference>
<comment type="subcellular location">
    <subcellularLocation>
        <location evidence="1">Cell membrane</location>
        <topology evidence="1">Multi-pass membrane protein</topology>
    </subcellularLocation>
</comment>
<proteinExistence type="inferred from homology"/>
<evidence type="ECO:0000256" key="4">
    <source>
        <dbReference type="ARBA" id="ARBA00022989"/>
    </source>
</evidence>
<feature type="domain" description="ABC transmembrane type-1" evidence="7">
    <location>
        <begin position="15"/>
        <end position="177"/>
    </location>
</feature>
<dbReference type="Proteomes" id="UP000009399">
    <property type="component" value="Chromosome"/>
</dbReference>
<evidence type="ECO:0000256" key="5">
    <source>
        <dbReference type="ARBA" id="ARBA00023136"/>
    </source>
</evidence>
<reference evidence="8 9" key="1">
    <citation type="journal article" date="2013" name="Genome Announc.">
        <title>Complete Genome Sequence of Mycoplasma hyorhinis Strain SK76.</title>
        <authorList>
            <person name="Goodison S."/>
            <person name="Urquidi V."/>
            <person name="Kumar D."/>
            <person name="Reyes L."/>
            <person name="Rosser C.J."/>
        </authorList>
    </citation>
    <scope>NUCLEOTIDE SEQUENCE [LARGE SCALE GENOMIC DNA]</scope>
    <source>
        <strain evidence="8 9">SK76</strain>
    </source>
</reference>
<feature type="transmembrane region" description="Helical" evidence="6">
    <location>
        <begin position="47"/>
        <end position="79"/>
    </location>
</feature>
<dbReference type="PROSITE" id="PS50929">
    <property type="entry name" value="ABC_TM1F"/>
    <property type="match status" value="1"/>
</dbReference>
<evidence type="ECO:0000256" key="3">
    <source>
        <dbReference type="ARBA" id="ARBA00022692"/>
    </source>
</evidence>
<dbReference type="Gene3D" id="1.20.1560.10">
    <property type="entry name" value="ABC transporter type 1, transmembrane domain"/>
    <property type="match status" value="1"/>
</dbReference>
<sequence>MSTKSKLFLFNIWNIFYVLQYLITSFVITVAPYYLFTFLEEHNYQKLVITSLILILSFIVSAVFTGYHNAVFTGFINILKLKLVSKTIKVFDKVNLSEYNKNSEGYYYSQIKNNIGERIEKYYLALIEILKNLLYIIAILIFAFYTKWILGVTIVALLVLFFNFSLFIKPKLKKKKKNIYCKNRILK</sequence>
<gene>
    <name evidence="8" type="ORF">MOS_416</name>
</gene>
<feature type="transmembrane region" description="Helical" evidence="6">
    <location>
        <begin position="122"/>
        <end position="142"/>
    </location>
</feature>
<evidence type="ECO:0000259" key="7">
    <source>
        <dbReference type="PROSITE" id="PS50929"/>
    </source>
</evidence>
<dbReference type="AlphaFoldDB" id="A0AAI8AMW2"/>
<feature type="transmembrane region" description="Helical" evidence="6">
    <location>
        <begin position="12"/>
        <end position="35"/>
    </location>
</feature>
<evidence type="ECO:0000313" key="8">
    <source>
        <dbReference type="EMBL" id="AFX74340.1"/>
    </source>
</evidence>
<name>A0AAI8AMW2_MESHY</name>
<accession>A0AAI8AMW2</accession>
<dbReference type="RefSeq" id="WP_015084167.1">
    <property type="nucleotide sequence ID" value="NC_019552.1"/>
</dbReference>
<evidence type="ECO:0000256" key="6">
    <source>
        <dbReference type="SAM" id="Phobius"/>
    </source>
</evidence>
<comment type="similarity">
    <text evidence="2">Belongs to the ABC transporter superfamily.</text>
</comment>
<evidence type="ECO:0000256" key="2">
    <source>
        <dbReference type="ARBA" id="ARBA00005417"/>
    </source>
</evidence>
<feature type="transmembrane region" description="Helical" evidence="6">
    <location>
        <begin position="148"/>
        <end position="168"/>
    </location>
</feature>
<keyword evidence="5 6" id="KW-0472">Membrane</keyword>
<keyword evidence="4 6" id="KW-1133">Transmembrane helix</keyword>
<dbReference type="GO" id="GO:0140359">
    <property type="term" value="F:ABC-type transporter activity"/>
    <property type="evidence" value="ECO:0007669"/>
    <property type="project" value="InterPro"/>
</dbReference>
<dbReference type="KEGG" id="mhs:MOS_416"/>
<organism evidence="8 9">
    <name type="scientific">Mesomycoplasma hyorhinis SK76</name>
    <dbReference type="NCBI Taxonomy" id="1118964"/>
    <lineage>
        <taxon>Bacteria</taxon>
        <taxon>Bacillati</taxon>
        <taxon>Mycoplasmatota</taxon>
        <taxon>Mycoplasmoidales</taxon>
        <taxon>Metamycoplasmataceae</taxon>
        <taxon>Mesomycoplasma</taxon>
    </lineage>
</organism>
<protein>
    <submittedName>
        <fullName evidence="8">ABC transporter ATP binding protein</fullName>
    </submittedName>
</protein>